<name>A0A4R3V576_ROSSA</name>
<reference evidence="1 2" key="1">
    <citation type="submission" date="2019-03" db="EMBL/GenBank/DDBJ databases">
        <title>Genomic Encyclopedia of Type Strains, Phase IV (KMG-IV): sequencing the most valuable type-strain genomes for metagenomic binning, comparative biology and taxonomic classification.</title>
        <authorList>
            <person name="Goeker M."/>
        </authorList>
    </citation>
    <scope>NUCLEOTIDE SEQUENCE [LARGE SCALE GENOMIC DNA]</scope>
    <source>
        <strain evidence="1 2">DSM 654</strain>
    </source>
</reference>
<accession>A0A4R3V576</accession>
<comment type="caution">
    <text evidence="1">The sequence shown here is derived from an EMBL/GenBank/DDBJ whole genome shotgun (WGS) entry which is preliminary data.</text>
</comment>
<dbReference type="EMBL" id="SMBU01000009">
    <property type="protein sequence ID" value="TCU98732.1"/>
    <property type="molecule type" value="Genomic_DNA"/>
</dbReference>
<evidence type="ECO:0008006" key="3">
    <source>
        <dbReference type="Google" id="ProtNLM"/>
    </source>
</evidence>
<sequence length="85" mass="9184">MNASNWTATADSLSPTGALVLVAGWNADTPNAELVYRAARLVNDDAATDEAGHAVEVWADDVHMEELTFTPTHWQPIQAPARRPS</sequence>
<organism evidence="1 2">
    <name type="scientific">Roseateles saccharophilus</name>
    <name type="common">Pseudomonas saccharophila</name>
    <dbReference type="NCBI Taxonomy" id="304"/>
    <lineage>
        <taxon>Bacteria</taxon>
        <taxon>Pseudomonadati</taxon>
        <taxon>Pseudomonadota</taxon>
        <taxon>Betaproteobacteria</taxon>
        <taxon>Burkholderiales</taxon>
        <taxon>Sphaerotilaceae</taxon>
        <taxon>Roseateles</taxon>
    </lineage>
</organism>
<dbReference type="Proteomes" id="UP000295110">
    <property type="component" value="Unassembled WGS sequence"/>
</dbReference>
<evidence type="ECO:0000313" key="1">
    <source>
        <dbReference type="EMBL" id="TCU98732.1"/>
    </source>
</evidence>
<gene>
    <name evidence="1" type="ORF">EV671_10094</name>
</gene>
<dbReference type="AlphaFoldDB" id="A0A4R3V576"/>
<keyword evidence="2" id="KW-1185">Reference proteome</keyword>
<evidence type="ECO:0000313" key="2">
    <source>
        <dbReference type="Proteomes" id="UP000295110"/>
    </source>
</evidence>
<proteinExistence type="predicted"/>
<dbReference type="RefSeq" id="WP_132571080.1">
    <property type="nucleotide sequence ID" value="NZ_CBCSGL010000057.1"/>
</dbReference>
<protein>
    <recommendedName>
        <fullName evidence="3">DUF551 domain-containing protein</fullName>
    </recommendedName>
</protein>